<evidence type="ECO:0000256" key="2">
    <source>
        <dbReference type="SAM" id="MobiDB-lite"/>
    </source>
</evidence>
<dbReference type="GO" id="GO:0003723">
    <property type="term" value="F:RNA binding"/>
    <property type="evidence" value="ECO:0007669"/>
    <property type="project" value="UniProtKB-UniRule"/>
</dbReference>
<keyword evidence="5" id="KW-1185">Reference proteome</keyword>
<protein>
    <recommendedName>
        <fullName evidence="3">RRM domain-containing protein</fullName>
    </recommendedName>
</protein>
<evidence type="ECO:0000313" key="5">
    <source>
        <dbReference type="Proteomes" id="UP000240883"/>
    </source>
</evidence>
<dbReference type="InterPro" id="IPR035979">
    <property type="entry name" value="RBD_domain_sf"/>
</dbReference>
<reference evidence="4 5" key="1">
    <citation type="journal article" date="2018" name="Front. Microbiol.">
        <title>Genome-Wide Analysis of Corynespora cassiicola Leaf Fall Disease Putative Effectors.</title>
        <authorList>
            <person name="Lopez D."/>
            <person name="Ribeiro S."/>
            <person name="Label P."/>
            <person name="Fumanal B."/>
            <person name="Venisse J.S."/>
            <person name="Kohler A."/>
            <person name="de Oliveira R.R."/>
            <person name="Labutti K."/>
            <person name="Lipzen A."/>
            <person name="Lail K."/>
            <person name="Bauer D."/>
            <person name="Ohm R.A."/>
            <person name="Barry K.W."/>
            <person name="Spatafora J."/>
            <person name="Grigoriev I.V."/>
            <person name="Martin F.M."/>
            <person name="Pujade-Renaud V."/>
        </authorList>
    </citation>
    <scope>NUCLEOTIDE SEQUENCE [LARGE SCALE GENOMIC DNA]</scope>
    <source>
        <strain evidence="4 5">Philippines</strain>
    </source>
</reference>
<dbReference type="InterPro" id="IPR012677">
    <property type="entry name" value="Nucleotide-bd_a/b_plait_sf"/>
</dbReference>
<feature type="domain" description="RRM" evidence="3">
    <location>
        <begin position="15"/>
        <end position="87"/>
    </location>
</feature>
<organism evidence="4 5">
    <name type="scientific">Corynespora cassiicola Philippines</name>
    <dbReference type="NCBI Taxonomy" id="1448308"/>
    <lineage>
        <taxon>Eukaryota</taxon>
        <taxon>Fungi</taxon>
        <taxon>Dikarya</taxon>
        <taxon>Ascomycota</taxon>
        <taxon>Pezizomycotina</taxon>
        <taxon>Dothideomycetes</taxon>
        <taxon>Pleosporomycetidae</taxon>
        <taxon>Pleosporales</taxon>
        <taxon>Corynesporascaceae</taxon>
        <taxon>Corynespora</taxon>
    </lineage>
</organism>
<accession>A0A2T2PEF5</accession>
<dbReference type="PROSITE" id="PS50102">
    <property type="entry name" value="RRM"/>
    <property type="match status" value="1"/>
</dbReference>
<dbReference type="InterPro" id="IPR000504">
    <property type="entry name" value="RRM_dom"/>
</dbReference>
<dbReference type="OrthoDB" id="275748at2759"/>
<gene>
    <name evidence="4" type="ORF">BS50DRAFT_582281</name>
</gene>
<dbReference type="AlphaFoldDB" id="A0A2T2PEF5"/>
<proteinExistence type="predicted"/>
<dbReference type="EMBL" id="KZ678128">
    <property type="protein sequence ID" value="PSN75618.1"/>
    <property type="molecule type" value="Genomic_DNA"/>
</dbReference>
<dbReference type="Gene3D" id="3.30.70.330">
    <property type="match status" value="1"/>
</dbReference>
<name>A0A2T2PEF5_CORCC</name>
<dbReference type="SUPFAM" id="SSF54928">
    <property type="entry name" value="RNA-binding domain, RBD"/>
    <property type="match status" value="1"/>
</dbReference>
<dbReference type="Proteomes" id="UP000240883">
    <property type="component" value="Unassembled WGS sequence"/>
</dbReference>
<dbReference type="SMART" id="SM00360">
    <property type="entry name" value="RRM"/>
    <property type="match status" value="1"/>
</dbReference>
<sequence length="223" mass="25437">MAAIVTEKNTLEKKKQLFLHNIPFKTTKEEIFNLFLAFNPRKAALPHEIKGSAIVWFNNEYDAQIAHQNSQNIRMNGRRIRVEPYTGKKRASRPRRRTHTTATDTTADAADTTAAHTVIDEACELKFVKHVVLDDLTVFGAEVCDLYLTEDVLALLEDGTELGVLARDRVHAVSMVHQAADFKHKTTEEAIRFHHLNACWSGCVWCRGIAERQQRIDENRTGW</sequence>
<dbReference type="Pfam" id="PF00076">
    <property type="entry name" value="RRM_1"/>
    <property type="match status" value="1"/>
</dbReference>
<evidence type="ECO:0000256" key="1">
    <source>
        <dbReference type="PROSITE-ProRule" id="PRU00176"/>
    </source>
</evidence>
<keyword evidence="1" id="KW-0694">RNA-binding</keyword>
<feature type="compositionally biased region" description="Basic residues" evidence="2">
    <location>
        <begin position="87"/>
        <end position="99"/>
    </location>
</feature>
<evidence type="ECO:0000259" key="3">
    <source>
        <dbReference type="PROSITE" id="PS50102"/>
    </source>
</evidence>
<dbReference type="CDD" id="cd00590">
    <property type="entry name" value="RRM_SF"/>
    <property type="match status" value="1"/>
</dbReference>
<feature type="region of interest" description="Disordered" evidence="2">
    <location>
        <begin position="77"/>
        <end position="106"/>
    </location>
</feature>
<evidence type="ECO:0000313" key="4">
    <source>
        <dbReference type="EMBL" id="PSN75618.1"/>
    </source>
</evidence>